<proteinExistence type="predicted"/>
<reference evidence="1" key="1">
    <citation type="journal article" date="2014" name="Front. Microbiol.">
        <title>High frequency of phylogenetically diverse reductive dehalogenase-homologous genes in deep subseafloor sedimentary metagenomes.</title>
        <authorList>
            <person name="Kawai M."/>
            <person name="Futagami T."/>
            <person name="Toyoda A."/>
            <person name="Takaki Y."/>
            <person name="Nishi S."/>
            <person name="Hori S."/>
            <person name="Arai W."/>
            <person name="Tsubouchi T."/>
            <person name="Morono Y."/>
            <person name="Uchiyama I."/>
            <person name="Ito T."/>
            <person name="Fujiyama A."/>
            <person name="Inagaki F."/>
            <person name="Takami H."/>
        </authorList>
    </citation>
    <scope>NUCLEOTIDE SEQUENCE</scope>
    <source>
        <strain evidence="1">Expedition CK06-06</strain>
    </source>
</reference>
<sequence>MKLYNIASSLILEVASRNDIMDGMHQRRIMELYYDDDEDPGGKGRRWIQMYCYGISKAGNDVVRVYQVGGDTKTIQPGWKLFRVDRMNNLRKLSGTFDESKPLFNPNGDKDMINIHYITQFDN</sequence>
<dbReference type="AlphaFoldDB" id="X1P9Y3"/>
<evidence type="ECO:0000313" key="1">
    <source>
        <dbReference type="EMBL" id="GAI39276.1"/>
    </source>
</evidence>
<evidence type="ECO:0008006" key="2">
    <source>
        <dbReference type="Google" id="ProtNLM"/>
    </source>
</evidence>
<organism evidence="1">
    <name type="scientific">marine sediment metagenome</name>
    <dbReference type="NCBI Taxonomy" id="412755"/>
    <lineage>
        <taxon>unclassified sequences</taxon>
        <taxon>metagenomes</taxon>
        <taxon>ecological metagenomes</taxon>
    </lineage>
</organism>
<protein>
    <recommendedName>
        <fullName evidence="2">WYL domain-containing protein</fullName>
    </recommendedName>
</protein>
<dbReference type="EMBL" id="BARV01024977">
    <property type="protein sequence ID" value="GAI39276.1"/>
    <property type="molecule type" value="Genomic_DNA"/>
</dbReference>
<accession>X1P9Y3</accession>
<comment type="caution">
    <text evidence="1">The sequence shown here is derived from an EMBL/GenBank/DDBJ whole genome shotgun (WGS) entry which is preliminary data.</text>
</comment>
<gene>
    <name evidence="1" type="ORF">S06H3_40662</name>
</gene>
<name>X1P9Y3_9ZZZZ</name>